<organism evidence="1 2">
    <name type="scientific">Brachionus plicatilis</name>
    <name type="common">Marine rotifer</name>
    <name type="synonym">Brachionus muelleri</name>
    <dbReference type="NCBI Taxonomy" id="10195"/>
    <lineage>
        <taxon>Eukaryota</taxon>
        <taxon>Metazoa</taxon>
        <taxon>Spiralia</taxon>
        <taxon>Gnathifera</taxon>
        <taxon>Rotifera</taxon>
        <taxon>Eurotatoria</taxon>
        <taxon>Monogononta</taxon>
        <taxon>Pseudotrocha</taxon>
        <taxon>Ploima</taxon>
        <taxon>Brachionidae</taxon>
        <taxon>Brachionus</taxon>
    </lineage>
</organism>
<proteinExistence type="predicted"/>
<name>A0A3M7SB92_BRAPC</name>
<sequence>MKISYKLERVLQLQLVHVSLNYFEKKYLCTASDSSHQNETHCQTHKLPEIQLFIFDIFTIEKKISLSIKKAENI</sequence>
<accession>A0A3M7SB92</accession>
<reference evidence="1 2" key="1">
    <citation type="journal article" date="2018" name="Sci. Rep.">
        <title>Genomic signatures of local adaptation to the degree of environmental predictability in rotifers.</title>
        <authorList>
            <person name="Franch-Gras L."/>
            <person name="Hahn C."/>
            <person name="Garcia-Roger E.M."/>
            <person name="Carmona M.J."/>
            <person name="Serra M."/>
            <person name="Gomez A."/>
        </authorList>
    </citation>
    <scope>NUCLEOTIDE SEQUENCE [LARGE SCALE GENOMIC DNA]</scope>
    <source>
        <strain evidence="1">HYR1</strain>
    </source>
</reference>
<evidence type="ECO:0000313" key="2">
    <source>
        <dbReference type="Proteomes" id="UP000276133"/>
    </source>
</evidence>
<dbReference type="AlphaFoldDB" id="A0A3M7SB92"/>
<evidence type="ECO:0000313" key="1">
    <source>
        <dbReference type="EMBL" id="RNA33041.1"/>
    </source>
</evidence>
<keyword evidence="2" id="KW-1185">Reference proteome</keyword>
<gene>
    <name evidence="1" type="ORF">BpHYR1_008424</name>
</gene>
<comment type="caution">
    <text evidence="1">The sequence shown here is derived from an EMBL/GenBank/DDBJ whole genome shotgun (WGS) entry which is preliminary data.</text>
</comment>
<dbReference type="Proteomes" id="UP000276133">
    <property type="component" value="Unassembled WGS sequence"/>
</dbReference>
<protein>
    <submittedName>
        <fullName evidence="1">Uncharacterized protein</fullName>
    </submittedName>
</protein>
<dbReference type="EMBL" id="REGN01001707">
    <property type="protein sequence ID" value="RNA33041.1"/>
    <property type="molecule type" value="Genomic_DNA"/>
</dbReference>